<dbReference type="GO" id="GO:0006412">
    <property type="term" value="P:translation"/>
    <property type="evidence" value="ECO:0007669"/>
    <property type="project" value="UniProtKB-UniRule"/>
</dbReference>
<name>A0A809RGC0_9BACT</name>
<evidence type="ECO:0000313" key="3">
    <source>
        <dbReference type="Proteomes" id="UP000662873"/>
    </source>
</evidence>
<comment type="catalytic activity">
    <reaction evidence="1">
        <text>L-aspartyl-tRNA(Asn) + L-glutamine + ATP + H2O = L-asparaginyl-tRNA(Asn) + L-glutamate + ADP + phosphate + 2 H(+)</text>
        <dbReference type="Rhea" id="RHEA:14513"/>
        <dbReference type="Rhea" id="RHEA-COMP:9674"/>
        <dbReference type="Rhea" id="RHEA-COMP:9677"/>
        <dbReference type="ChEBI" id="CHEBI:15377"/>
        <dbReference type="ChEBI" id="CHEBI:15378"/>
        <dbReference type="ChEBI" id="CHEBI:29985"/>
        <dbReference type="ChEBI" id="CHEBI:30616"/>
        <dbReference type="ChEBI" id="CHEBI:43474"/>
        <dbReference type="ChEBI" id="CHEBI:58359"/>
        <dbReference type="ChEBI" id="CHEBI:78515"/>
        <dbReference type="ChEBI" id="CHEBI:78516"/>
        <dbReference type="ChEBI" id="CHEBI:456216"/>
    </reaction>
</comment>
<dbReference type="GO" id="GO:0006450">
    <property type="term" value="P:regulation of translational fidelity"/>
    <property type="evidence" value="ECO:0007669"/>
    <property type="project" value="InterPro"/>
</dbReference>
<dbReference type="KEGG" id="npy:NPRO_11100"/>
<dbReference type="SUPFAM" id="SSF141000">
    <property type="entry name" value="Glu-tRNAGln amidotransferase C subunit"/>
    <property type="match status" value="1"/>
</dbReference>
<dbReference type="GO" id="GO:0005524">
    <property type="term" value="F:ATP binding"/>
    <property type="evidence" value="ECO:0007669"/>
    <property type="project" value="UniProtKB-KW"/>
</dbReference>
<protein>
    <recommendedName>
        <fullName evidence="1">Aspartyl/glutamyl-tRNA(Asn/Gln) amidotransferase subunit C</fullName>
        <shortName evidence="1">Asp/Glu-ADT subunit C</shortName>
        <ecNumber evidence="1">6.3.5.-</ecNumber>
    </recommendedName>
</protein>
<dbReference type="Pfam" id="PF02686">
    <property type="entry name" value="GatC"/>
    <property type="match status" value="1"/>
</dbReference>
<dbReference type="InterPro" id="IPR003837">
    <property type="entry name" value="GatC"/>
</dbReference>
<evidence type="ECO:0000256" key="1">
    <source>
        <dbReference type="HAMAP-Rule" id="MF_00122"/>
    </source>
</evidence>
<comment type="similarity">
    <text evidence="1">Belongs to the GatC family.</text>
</comment>
<accession>A0A809RGC0</accession>
<reference evidence="2" key="1">
    <citation type="journal article" name="DNA Res.">
        <title>The physiological potential of anammox bacteria as revealed by their core genome structure.</title>
        <authorList>
            <person name="Okubo T."/>
            <person name="Toyoda A."/>
            <person name="Fukuhara K."/>
            <person name="Uchiyama I."/>
            <person name="Harigaya Y."/>
            <person name="Kuroiwa M."/>
            <person name="Suzuki T."/>
            <person name="Murakami Y."/>
            <person name="Suwa Y."/>
            <person name="Takami H."/>
        </authorList>
    </citation>
    <scope>NUCLEOTIDE SEQUENCE</scope>
    <source>
        <strain evidence="2">317325-2</strain>
    </source>
</reference>
<dbReference type="AlphaFoldDB" id="A0A809RGC0"/>
<dbReference type="Proteomes" id="UP000662873">
    <property type="component" value="Chromosome"/>
</dbReference>
<keyword evidence="1" id="KW-0547">Nucleotide-binding</keyword>
<keyword evidence="2" id="KW-0808">Transferase</keyword>
<organism evidence="2 3">
    <name type="scientific">Candidatus Nitrosymbiomonas proteolyticus</name>
    <dbReference type="NCBI Taxonomy" id="2608984"/>
    <lineage>
        <taxon>Bacteria</taxon>
        <taxon>Bacillati</taxon>
        <taxon>Armatimonadota</taxon>
        <taxon>Armatimonadota incertae sedis</taxon>
        <taxon>Candidatus Nitrosymbiomonas</taxon>
    </lineage>
</organism>
<evidence type="ECO:0000313" key="2">
    <source>
        <dbReference type="EMBL" id="BBO23515.1"/>
    </source>
</evidence>
<proteinExistence type="inferred from homology"/>
<dbReference type="Gene3D" id="1.10.20.60">
    <property type="entry name" value="Glu-tRNAGln amidotransferase C subunit, N-terminal domain"/>
    <property type="match status" value="1"/>
</dbReference>
<gene>
    <name evidence="1" type="primary">gatC</name>
    <name evidence="2" type="ORF">NPRO_11100</name>
</gene>
<dbReference type="EMBL" id="AP021858">
    <property type="protein sequence ID" value="BBO23515.1"/>
    <property type="molecule type" value="Genomic_DNA"/>
</dbReference>
<keyword evidence="1" id="KW-0648">Protein biosynthesis</keyword>
<comment type="subunit">
    <text evidence="1">Heterotrimer of A, B and C subunits.</text>
</comment>
<dbReference type="EC" id="6.3.5.-" evidence="1"/>
<keyword evidence="1" id="KW-0436">Ligase</keyword>
<comment type="function">
    <text evidence="1">Allows the formation of correctly charged Asn-tRNA(Asn) or Gln-tRNA(Gln) through the transamidation of misacylated Asp-tRNA(Asn) or Glu-tRNA(Gln) in organisms which lack either or both of asparaginyl-tRNA or glutaminyl-tRNA synthetases. The reaction takes place in the presence of glutamine and ATP through an activated phospho-Asp-tRNA(Asn) or phospho-Glu-tRNA(Gln).</text>
</comment>
<dbReference type="NCBIfam" id="TIGR00135">
    <property type="entry name" value="gatC"/>
    <property type="match status" value="1"/>
</dbReference>
<sequence>MDFTASPNSTSTATVNVVKAKLGWRMRSIGLPFSQNNGWSLDYLLSERKNLCYNGPMSISLDEVRHVARLARLELDEAEILALQGELNVLLGHFADIRGLNVAGFTPTSHAVAEQNIFADDETIPALTTLQVLQNAPKSKAGLFVVPTIIED</sequence>
<keyword evidence="1" id="KW-0067">ATP-binding</keyword>
<dbReference type="GO" id="GO:0050567">
    <property type="term" value="F:glutaminyl-tRNA synthase (glutamine-hydrolyzing) activity"/>
    <property type="evidence" value="ECO:0007669"/>
    <property type="project" value="UniProtKB-UniRule"/>
</dbReference>
<dbReference type="GO" id="GO:0016740">
    <property type="term" value="F:transferase activity"/>
    <property type="evidence" value="ECO:0007669"/>
    <property type="project" value="UniProtKB-KW"/>
</dbReference>
<comment type="catalytic activity">
    <reaction evidence="1">
        <text>L-glutamyl-tRNA(Gln) + L-glutamine + ATP + H2O = L-glutaminyl-tRNA(Gln) + L-glutamate + ADP + phosphate + H(+)</text>
        <dbReference type="Rhea" id="RHEA:17521"/>
        <dbReference type="Rhea" id="RHEA-COMP:9681"/>
        <dbReference type="Rhea" id="RHEA-COMP:9684"/>
        <dbReference type="ChEBI" id="CHEBI:15377"/>
        <dbReference type="ChEBI" id="CHEBI:15378"/>
        <dbReference type="ChEBI" id="CHEBI:29985"/>
        <dbReference type="ChEBI" id="CHEBI:30616"/>
        <dbReference type="ChEBI" id="CHEBI:43474"/>
        <dbReference type="ChEBI" id="CHEBI:58359"/>
        <dbReference type="ChEBI" id="CHEBI:78520"/>
        <dbReference type="ChEBI" id="CHEBI:78521"/>
        <dbReference type="ChEBI" id="CHEBI:456216"/>
    </reaction>
</comment>
<dbReference type="HAMAP" id="MF_00122">
    <property type="entry name" value="GatC"/>
    <property type="match status" value="1"/>
</dbReference>
<dbReference type="InterPro" id="IPR036113">
    <property type="entry name" value="Asp/Glu-ADT_sf_sub_c"/>
</dbReference>